<dbReference type="Pfam" id="PF00023">
    <property type="entry name" value="Ank"/>
    <property type="match status" value="1"/>
</dbReference>
<sequence>MMKHAFNAANEERSPAIVTSFFFNARGSVLEKSTLGMYRSLLFQLLTAIPSLQDNFACTFSSKRKQSEVYEWDIEELQEFLIAAVEDLQQYRLLCFIDALDECKEDEARKLIDFLGDLGETAFLRRTSLNICLSSRHYPHIRIRKGVQLILEGQEGYDRDIATYVESVFNVPSSKKVDNIKAEILKRASGVFLWVVFVVKILNEAYDDGQVHALPKLLRQIPDELDDLFANILTRHTKTRNESILCLQWVLFSQRPLKREELYFAILSGTEPTALGIWDQAEISHQTIDRFILSCSKGLAEVSKAKDRTVQFIHESVRDFLLLRDGLAKLLLFNLSVDIVGLSHERLKECCYQYLVADIYEDLFSSVLPIAKSQEAQKLRNASSAKFPFLEYAAKNIFGHADIAQGRGILQGRFLREFEALSSFSAMQKWIASDSIFQRHQVRRYTPELKLLYYFSEKGLLNLVQVLIDEKPNLDTMGERYGSALQAASASGHASVVRLLIDAGANVNIPGGEYGHALAAAMAYNHASVIIVKLLLNRGADIESRDRDNRSPLLRAVERGHENVVKLLLDKGAETESKG</sequence>
<dbReference type="HOGENOM" id="CLU_000288_34_14_1"/>
<dbReference type="AlphaFoldDB" id="A0A0C3C5T6"/>
<organism evidence="4 5">
    <name type="scientific">Oidiodendron maius (strain Zn)</name>
    <dbReference type="NCBI Taxonomy" id="913774"/>
    <lineage>
        <taxon>Eukaryota</taxon>
        <taxon>Fungi</taxon>
        <taxon>Dikarya</taxon>
        <taxon>Ascomycota</taxon>
        <taxon>Pezizomycotina</taxon>
        <taxon>Leotiomycetes</taxon>
        <taxon>Leotiomycetes incertae sedis</taxon>
        <taxon>Myxotrichaceae</taxon>
        <taxon>Oidiodendron</taxon>
    </lineage>
</organism>
<reference evidence="5" key="2">
    <citation type="submission" date="2015-01" db="EMBL/GenBank/DDBJ databases">
        <title>Evolutionary Origins and Diversification of the Mycorrhizal Mutualists.</title>
        <authorList>
            <consortium name="DOE Joint Genome Institute"/>
            <consortium name="Mycorrhizal Genomics Consortium"/>
            <person name="Kohler A."/>
            <person name="Kuo A."/>
            <person name="Nagy L.G."/>
            <person name="Floudas D."/>
            <person name="Copeland A."/>
            <person name="Barry K.W."/>
            <person name="Cichocki N."/>
            <person name="Veneault-Fourrey C."/>
            <person name="LaButti K."/>
            <person name="Lindquist E.A."/>
            <person name="Lipzen A."/>
            <person name="Lundell T."/>
            <person name="Morin E."/>
            <person name="Murat C."/>
            <person name="Riley R."/>
            <person name="Ohm R."/>
            <person name="Sun H."/>
            <person name="Tunlid A."/>
            <person name="Henrissat B."/>
            <person name="Grigoriev I.V."/>
            <person name="Hibbett D.S."/>
            <person name="Martin F."/>
        </authorList>
    </citation>
    <scope>NUCLEOTIDE SEQUENCE [LARGE SCALE GENOMIC DNA]</scope>
    <source>
        <strain evidence="5">Zn</strain>
    </source>
</reference>
<reference evidence="4 5" key="1">
    <citation type="submission" date="2014-04" db="EMBL/GenBank/DDBJ databases">
        <authorList>
            <consortium name="DOE Joint Genome Institute"/>
            <person name="Kuo A."/>
            <person name="Martino E."/>
            <person name="Perotto S."/>
            <person name="Kohler A."/>
            <person name="Nagy L.G."/>
            <person name="Floudas D."/>
            <person name="Copeland A."/>
            <person name="Barry K.W."/>
            <person name="Cichocki N."/>
            <person name="Veneault-Fourrey C."/>
            <person name="LaButti K."/>
            <person name="Lindquist E.A."/>
            <person name="Lipzen A."/>
            <person name="Lundell T."/>
            <person name="Morin E."/>
            <person name="Murat C."/>
            <person name="Sun H."/>
            <person name="Tunlid A."/>
            <person name="Henrissat B."/>
            <person name="Grigoriev I.V."/>
            <person name="Hibbett D.S."/>
            <person name="Martin F."/>
            <person name="Nordberg H.P."/>
            <person name="Cantor M.N."/>
            <person name="Hua S.X."/>
        </authorList>
    </citation>
    <scope>NUCLEOTIDE SEQUENCE [LARGE SCALE GENOMIC DNA]</scope>
    <source>
        <strain evidence="4 5">Zn</strain>
    </source>
</reference>
<evidence type="ECO:0000259" key="3">
    <source>
        <dbReference type="Pfam" id="PF24883"/>
    </source>
</evidence>
<dbReference type="InterPro" id="IPR002110">
    <property type="entry name" value="Ankyrin_rpt"/>
</dbReference>
<dbReference type="OrthoDB" id="194358at2759"/>
<dbReference type="Proteomes" id="UP000054321">
    <property type="component" value="Unassembled WGS sequence"/>
</dbReference>
<evidence type="ECO:0000313" key="5">
    <source>
        <dbReference type="Proteomes" id="UP000054321"/>
    </source>
</evidence>
<name>A0A0C3C5T6_OIDMZ</name>
<evidence type="ECO:0000313" key="4">
    <source>
        <dbReference type="EMBL" id="KIM94248.1"/>
    </source>
</evidence>
<dbReference type="PROSITE" id="PS50088">
    <property type="entry name" value="ANK_REPEAT"/>
    <property type="match status" value="3"/>
</dbReference>
<dbReference type="PROSITE" id="PS50297">
    <property type="entry name" value="ANK_REP_REGION"/>
    <property type="match status" value="2"/>
</dbReference>
<dbReference type="SMART" id="SM00248">
    <property type="entry name" value="ANK"/>
    <property type="match status" value="4"/>
</dbReference>
<dbReference type="EMBL" id="KN832890">
    <property type="protein sequence ID" value="KIM94248.1"/>
    <property type="molecule type" value="Genomic_DNA"/>
</dbReference>
<dbReference type="InParanoid" id="A0A0C3C5T6"/>
<dbReference type="Pfam" id="PF24883">
    <property type="entry name" value="NPHP3_N"/>
    <property type="match status" value="1"/>
</dbReference>
<keyword evidence="2" id="KW-0040">ANK repeat</keyword>
<feature type="non-terminal residue" evidence="4">
    <location>
        <position position="579"/>
    </location>
</feature>
<feature type="repeat" description="ANK" evidence="2">
    <location>
        <begin position="513"/>
        <end position="547"/>
    </location>
</feature>
<feature type="repeat" description="ANK" evidence="2">
    <location>
        <begin position="480"/>
        <end position="512"/>
    </location>
</feature>
<dbReference type="Gene3D" id="1.25.40.20">
    <property type="entry name" value="Ankyrin repeat-containing domain"/>
    <property type="match status" value="1"/>
</dbReference>
<dbReference type="SUPFAM" id="SSF48403">
    <property type="entry name" value="Ankyrin repeat"/>
    <property type="match status" value="1"/>
</dbReference>
<keyword evidence="5" id="KW-1185">Reference proteome</keyword>
<gene>
    <name evidence="4" type="ORF">OIDMADRAFT_207429</name>
</gene>
<keyword evidence="1" id="KW-0677">Repeat</keyword>
<dbReference type="PANTHER" id="PTHR10039:SF5">
    <property type="entry name" value="NACHT DOMAIN-CONTAINING PROTEIN"/>
    <property type="match status" value="1"/>
</dbReference>
<feature type="repeat" description="ANK" evidence="2">
    <location>
        <begin position="548"/>
        <end position="579"/>
    </location>
</feature>
<dbReference type="PANTHER" id="PTHR10039">
    <property type="entry name" value="AMELOGENIN"/>
    <property type="match status" value="1"/>
</dbReference>
<dbReference type="InterPro" id="IPR056884">
    <property type="entry name" value="NPHP3-like_N"/>
</dbReference>
<feature type="domain" description="Nephrocystin 3-like N-terminal" evidence="3">
    <location>
        <begin position="16"/>
        <end position="136"/>
    </location>
</feature>
<evidence type="ECO:0000256" key="1">
    <source>
        <dbReference type="ARBA" id="ARBA00022737"/>
    </source>
</evidence>
<dbReference type="Pfam" id="PF12796">
    <property type="entry name" value="Ank_2"/>
    <property type="match status" value="1"/>
</dbReference>
<protein>
    <recommendedName>
        <fullName evidence="3">Nephrocystin 3-like N-terminal domain-containing protein</fullName>
    </recommendedName>
</protein>
<proteinExistence type="predicted"/>
<dbReference type="STRING" id="913774.A0A0C3C5T6"/>
<dbReference type="InterPro" id="IPR036770">
    <property type="entry name" value="Ankyrin_rpt-contain_sf"/>
</dbReference>
<accession>A0A0C3C5T6</accession>
<evidence type="ECO:0000256" key="2">
    <source>
        <dbReference type="PROSITE-ProRule" id="PRU00023"/>
    </source>
</evidence>